<keyword evidence="1" id="KW-0805">Transcription regulation</keyword>
<accession>A0A1I1M3V5</accession>
<evidence type="ECO:0000259" key="3">
    <source>
        <dbReference type="Pfam" id="PF04967"/>
    </source>
</evidence>
<dbReference type="SUPFAM" id="SSF88659">
    <property type="entry name" value="Sigma3 and sigma4 domains of RNA polymerase sigma factors"/>
    <property type="match status" value="1"/>
</dbReference>
<dbReference type="PANTHER" id="PTHR34236">
    <property type="entry name" value="DIMETHYL SULFOXIDE REDUCTASE TRANSCRIPTIONAL ACTIVATOR"/>
    <property type="match status" value="1"/>
</dbReference>
<evidence type="ECO:0000256" key="1">
    <source>
        <dbReference type="ARBA" id="ARBA00023015"/>
    </source>
</evidence>
<dbReference type="InterPro" id="IPR007050">
    <property type="entry name" value="HTH_bacterioopsin"/>
</dbReference>
<protein>
    <recommendedName>
        <fullName evidence="7">HTH DNA binding domain-containing protein</fullName>
    </recommendedName>
</protein>
<feature type="domain" description="HTH bat-type" evidence="3">
    <location>
        <begin position="155"/>
        <end position="206"/>
    </location>
</feature>
<dbReference type="Proteomes" id="UP000199161">
    <property type="component" value="Unassembled WGS sequence"/>
</dbReference>
<evidence type="ECO:0000313" key="6">
    <source>
        <dbReference type="Proteomes" id="UP000199161"/>
    </source>
</evidence>
<dbReference type="AlphaFoldDB" id="A0A1I1M3V5"/>
<proteinExistence type="predicted"/>
<feature type="domain" description="Bacterioopsin transcriptional activator GAF and HTH associated" evidence="4">
    <location>
        <begin position="6"/>
        <end position="133"/>
    </location>
</feature>
<gene>
    <name evidence="5" type="ORF">SAMN05444422_1236</name>
</gene>
<keyword evidence="2" id="KW-0804">Transcription</keyword>
<evidence type="ECO:0000259" key="4">
    <source>
        <dbReference type="Pfam" id="PF15915"/>
    </source>
</evidence>
<name>A0A1I1M3V5_NATHA</name>
<evidence type="ECO:0000256" key="2">
    <source>
        <dbReference type="ARBA" id="ARBA00023163"/>
    </source>
</evidence>
<evidence type="ECO:0008006" key="7">
    <source>
        <dbReference type="Google" id="ProtNLM"/>
    </source>
</evidence>
<sequence>MSYVAEFTIPPEAFPFGKTLVKTPDVEIRVDQIIPTNESALPFFWVHGCKPDEFMKYSEKEPEIEETRLLEQVEHVALFRAEWRPNADVIKGLKELDITIVEAVGTAEHWRFEVRTEDRDTFTAFRETFEAQGIPITLERLYSLDELLDGDYRNLSPKQRETLLTAQQQGYFEKPRRINQDELSEQFGISRRAVSERLRRGINNLISETLRPSGGEE</sequence>
<dbReference type="Pfam" id="PF15915">
    <property type="entry name" value="BAT"/>
    <property type="match status" value="1"/>
</dbReference>
<organism evidence="5 6">
    <name type="scientific">Natronobacterium haloterrestre</name>
    <name type="common">Halobiforma haloterrestris</name>
    <dbReference type="NCBI Taxonomy" id="148448"/>
    <lineage>
        <taxon>Archaea</taxon>
        <taxon>Methanobacteriati</taxon>
        <taxon>Methanobacteriota</taxon>
        <taxon>Stenosarchaea group</taxon>
        <taxon>Halobacteria</taxon>
        <taxon>Halobacteriales</taxon>
        <taxon>Natrialbaceae</taxon>
        <taxon>Natronobacterium</taxon>
    </lineage>
</organism>
<dbReference type="InterPro" id="IPR013324">
    <property type="entry name" value="RNA_pol_sigma_r3/r4-like"/>
</dbReference>
<reference evidence="6" key="1">
    <citation type="submission" date="2016-10" db="EMBL/GenBank/DDBJ databases">
        <authorList>
            <person name="Varghese N."/>
            <person name="Submissions S."/>
        </authorList>
    </citation>
    <scope>NUCLEOTIDE SEQUENCE [LARGE SCALE GENOMIC DNA]</scope>
    <source>
        <strain evidence="6">DSM 13078</strain>
    </source>
</reference>
<dbReference type="OrthoDB" id="156233at2157"/>
<evidence type="ECO:0000313" key="5">
    <source>
        <dbReference type="EMBL" id="SFC76350.1"/>
    </source>
</evidence>
<keyword evidence="6" id="KW-1185">Reference proteome</keyword>
<dbReference type="InterPro" id="IPR031803">
    <property type="entry name" value="BAT_GAF/HTH-assoc"/>
</dbReference>
<dbReference type="PANTHER" id="PTHR34236:SF1">
    <property type="entry name" value="DIMETHYL SULFOXIDE REDUCTASE TRANSCRIPTIONAL ACTIVATOR"/>
    <property type="match status" value="1"/>
</dbReference>
<dbReference type="Pfam" id="PF04967">
    <property type="entry name" value="HTH_10"/>
    <property type="match status" value="1"/>
</dbReference>
<dbReference type="RefSeq" id="WP_089790165.1">
    <property type="nucleotide sequence ID" value="NZ_FOKW01000023.1"/>
</dbReference>
<dbReference type="EMBL" id="FOKW01000023">
    <property type="protein sequence ID" value="SFC76350.1"/>
    <property type="molecule type" value="Genomic_DNA"/>
</dbReference>